<feature type="signal peptide" evidence="2">
    <location>
        <begin position="1"/>
        <end position="27"/>
    </location>
</feature>
<reference evidence="3 4" key="1">
    <citation type="journal article" date="2017" name="ISME J.">
        <title>Potential for microbial H2 and metal transformations associated with novel bacteria and archaea in deep terrestrial subsurface sediments.</title>
        <authorList>
            <person name="Hernsdorf A.W."/>
            <person name="Amano Y."/>
            <person name="Miyakawa K."/>
            <person name="Ise K."/>
            <person name="Suzuki Y."/>
            <person name="Anantharaman K."/>
            <person name="Probst A."/>
            <person name="Burstein D."/>
            <person name="Thomas B.C."/>
            <person name="Banfield J.F."/>
        </authorList>
    </citation>
    <scope>NUCLEOTIDE SEQUENCE [LARGE SCALE GENOMIC DNA]</scope>
    <source>
        <strain evidence="3">HGW-Wallbacteria-1</strain>
    </source>
</reference>
<protein>
    <submittedName>
        <fullName evidence="3">Uncharacterized protein</fullName>
    </submittedName>
</protein>
<proteinExistence type="predicted"/>
<evidence type="ECO:0000256" key="1">
    <source>
        <dbReference type="SAM" id="MobiDB-lite"/>
    </source>
</evidence>
<gene>
    <name evidence="3" type="ORF">CVV64_07065</name>
</gene>
<keyword evidence="2" id="KW-0732">Signal</keyword>
<evidence type="ECO:0000256" key="2">
    <source>
        <dbReference type="SAM" id="SignalP"/>
    </source>
</evidence>
<evidence type="ECO:0000313" key="3">
    <source>
        <dbReference type="EMBL" id="PKK91509.1"/>
    </source>
</evidence>
<feature type="region of interest" description="Disordered" evidence="1">
    <location>
        <begin position="68"/>
        <end position="93"/>
    </location>
</feature>
<feature type="chain" id="PRO_5014949354" evidence="2">
    <location>
        <begin position="28"/>
        <end position="198"/>
    </location>
</feature>
<name>A0A2N1PT42_9BACT</name>
<sequence length="198" mass="22053">MKTAIFATSIFLFITVVTTALFGPAHGETNSGPLPPRIVETFKRLVRTGALTPSEAAMEMKHIATFAAGKGESSSDRIQTNPGQNDNENDTGELENYSVSEDEMRQFSPSRAGKPQPVYNTFVQDLVVKGHSKYSDNTYKHNFGSYPLLTAIVERDGRWYYEPAALGISIRGDHEKIEIDNPNNGDVKVHMFLYKLTY</sequence>
<dbReference type="AlphaFoldDB" id="A0A2N1PT42"/>
<comment type="caution">
    <text evidence="3">The sequence shown here is derived from an EMBL/GenBank/DDBJ whole genome shotgun (WGS) entry which is preliminary data.</text>
</comment>
<accession>A0A2N1PT42</accession>
<dbReference type="EMBL" id="PGXC01000003">
    <property type="protein sequence ID" value="PKK91509.1"/>
    <property type="molecule type" value="Genomic_DNA"/>
</dbReference>
<organism evidence="3 4">
    <name type="scientific">Candidatus Wallbacteria bacterium HGW-Wallbacteria-1</name>
    <dbReference type="NCBI Taxonomy" id="2013854"/>
    <lineage>
        <taxon>Bacteria</taxon>
        <taxon>Candidatus Walliibacteriota</taxon>
    </lineage>
</organism>
<dbReference type="Proteomes" id="UP000233256">
    <property type="component" value="Unassembled WGS sequence"/>
</dbReference>
<feature type="compositionally biased region" description="Polar residues" evidence="1">
    <location>
        <begin position="76"/>
        <end position="86"/>
    </location>
</feature>
<evidence type="ECO:0000313" key="4">
    <source>
        <dbReference type="Proteomes" id="UP000233256"/>
    </source>
</evidence>